<dbReference type="Gene3D" id="3.40.50.10540">
    <property type="entry name" value="Crotonobetainyl-coa:carnitine coa-transferase, domain 1"/>
    <property type="match status" value="1"/>
</dbReference>
<dbReference type="Proteomes" id="UP000617628">
    <property type="component" value="Unassembled WGS sequence"/>
</dbReference>
<evidence type="ECO:0000313" key="3">
    <source>
        <dbReference type="Proteomes" id="UP000617628"/>
    </source>
</evidence>
<organism evidence="2 3">
    <name type="scientific">Pelagicoccus mobilis</name>
    <dbReference type="NCBI Taxonomy" id="415221"/>
    <lineage>
        <taxon>Bacteria</taxon>
        <taxon>Pseudomonadati</taxon>
        <taxon>Verrucomicrobiota</taxon>
        <taxon>Opitutia</taxon>
        <taxon>Puniceicoccales</taxon>
        <taxon>Pelagicoccaceae</taxon>
        <taxon>Pelagicoccus</taxon>
    </lineage>
</organism>
<dbReference type="GO" id="GO:0008410">
    <property type="term" value="F:CoA-transferase activity"/>
    <property type="evidence" value="ECO:0007669"/>
    <property type="project" value="TreeGrafter"/>
</dbReference>
<accession>A0A934S0Q8</accession>
<protein>
    <submittedName>
        <fullName evidence="2">CoA transferase</fullName>
    </submittedName>
</protein>
<dbReference type="AlphaFoldDB" id="A0A934S0Q8"/>
<evidence type="ECO:0000256" key="1">
    <source>
        <dbReference type="ARBA" id="ARBA00022679"/>
    </source>
</evidence>
<keyword evidence="3" id="KW-1185">Reference proteome</keyword>
<dbReference type="RefSeq" id="WP_200358979.1">
    <property type="nucleotide sequence ID" value="NZ_JAENIL010000076.1"/>
</dbReference>
<sequence length="380" mass="41669">MDPNKLPLAGITVVDFSQFLSGPSASLRLADLGARVIKIERPGRGDICRELYVSDTEIEGESTIFHAINRNKLSYAADLKTEEGIAKVKELLKTADVVVQNFRPGVMKRLGLDYESVKAIKPDIVYGRISGYGDEGPWAGKPGQDLLVQSLSGLTQFSGNQNDGPVPMGVAVVDILAGAQLAQGLLACLVRRDRTGESGLVDVNMFESSLDLQFEPLTIYWQDGGEPVNRTETNNAHPLVGAPYGVYETQDGHLALAMGSITQLGELLGCDSLLAYQDPKTWFSERDAIKRQLADHLKTGTTQAWLDVLEPADIWCAEVLDYQQLVEHEGYKVLEMEQEVKTSSGKTLRTTRCPIRINSQRLYSPLGAPHIGEHNEFLEG</sequence>
<name>A0A934S0Q8_9BACT</name>
<comment type="caution">
    <text evidence="2">The sequence shown here is derived from an EMBL/GenBank/DDBJ whole genome shotgun (WGS) entry which is preliminary data.</text>
</comment>
<dbReference type="PANTHER" id="PTHR48207">
    <property type="entry name" value="SUCCINATE--HYDROXYMETHYLGLUTARATE COA-TRANSFERASE"/>
    <property type="match status" value="1"/>
</dbReference>
<gene>
    <name evidence="2" type="ORF">JIN87_25325</name>
</gene>
<dbReference type="EMBL" id="JAENIL010000076">
    <property type="protein sequence ID" value="MBK1880232.1"/>
    <property type="molecule type" value="Genomic_DNA"/>
</dbReference>
<dbReference type="Pfam" id="PF02515">
    <property type="entry name" value="CoA_transf_3"/>
    <property type="match status" value="1"/>
</dbReference>
<dbReference type="InterPro" id="IPR023606">
    <property type="entry name" value="CoA-Trfase_III_dom_1_sf"/>
</dbReference>
<dbReference type="InterPro" id="IPR044855">
    <property type="entry name" value="CoA-Trfase_III_dom3_sf"/>
</dbReference>
<dbReference type="InterPro" id="IPR050483">
    <property type="entry name" value="CoA-transferase_III_domain"/>
</dbReference>
<reference evidence="2" key="1">
    <citation type="submission" date="2021-01" db="EMBL/GenBank/DDBJ databases">
        <title>Modified the classification status of verrucomicrobia.</title>
        <authorList>
            <person name="Feng X."/>
        </authorList>
    </citation>
    <scope>NUCLEOTIDE SEQUENCE</scope>
    <source>
        <strain evidence="2">KCTC 13126</strain>
    </source>
</reference>
<dbReference type="SUPFAM" id="SSF89796">
    <property type="entry name" value="CoA-transferase family III (CaiB/BaiF)"/>
    <property type="match status" value="1"/>
</dbReference>
<keyword evidence="1 2" id="KW-0808">Transferase</keyword>
<evidence type="ECO:0000313" key="2">
    <source>
        <dbReference type="EMBL" id="MBK1880232.1"/>
    </source>
</evidence>
<dbReference type="InterPro" id="IPR003673">
    <property type="entry name" value="CoA-Trfase_fam_III"/>
</dbReference>
<dbReference type="Gene3D" id="3.30.1540.10">
    <property type="entry name" value="formyl-coa transferase, domain 3"/>
    <property type="match status" value="1"/>
</dbReference>
<dbReference type="PANTHER" id="PTHR48207:SF4">
    <property type="entry name" value="BLL6097 PROTEIN"/>
    <property type="match status" value="1"/>
</dbReference>
<proteinExistence type="predicted"/>